<feature type="compositionally biased region" description="Acidic residues" evidence="2">
    <location>
        <begin position="418"/>
        <end position="428"/>
    </location>
</feature>
<dbReference type="SUPFAM" id="SSF55347">
    <property type="entry name" value="Glyceraldehyde-3-phosphate dehydrogenase-like, C-terminal domain"/>
    <property type="match status" value="1"/>
</dbReference>
<evidence type="ECO:0000256" key="1">
    <source>
        <dbReference type="ARBA" id="ARBA00010813"/>
    </source>
</evidence>
<evidence type="ECO:0000313" key="4">
    <source>
        <dbReference type="EMBL" id="SFR70850.1"/>
    </source>
</evidence>
<dbReference type="EMBL" id="FOYT01000005">
    <property type="protein sequence ID" value="SFR70850.1"/>
    <property type="molecule type" value="Genomic_DNA"/>
</dbReference>
<evidence type="ECO:0000313" key="5">
    <source>
        <dbReference type="Proteomes" id="UP000198531"/>
    </source>
</evidence>
<dbReference type="Proteomes" id="UP000198531">
    <property type="component" value="Unassembled WGS sequence"/>
</dbReference>
<dbReference type="InterPro" id="IPR013021">
    <property type="entry name" value="Myo-inos-1-P_Synthase_GAPDH"/>
</dbReference>
<evidence type="ECO:0000259" key="3">
    <source>
        <dbReference type="Pfam" id="PF01658"/>
    </source>
</evidence>
<dbReference type="OrthoDB" id="49512at2157"/>
<keyword evidence="5" id="KW-1185">Reference proteome</keyword>
<dbReference type="GO" id="GO:0006021">
    <property type="term" value="P:inositol biosynthetic process"/>
    <property type="evidence" value="ECO:0007669"/>
    <property type="project" value="InterPro"/>
</dbReference>
<evidence type="ECO:0000256" key="2">
    <source>
        <dbReference type="SAM" id="MobiDB-lite"/>
    </source>
</evidence>
<dbReference type="Gene3D" id="3.40.50.720">
    <property type="entry name" value="NAD(P)-binding Rossmann-like Domain"/>
    <property type="match status" value="1"/>
</dbReference>
<sequence>MTRTRTGVWFVGARGNVATTAIAGARGIARDTTDRTGMVTAREPCTSLELPPVEGFVFGGHDIADRPLHHTATELADSDIVDRRTLEAVADDLREIDDRIETGTAQNCGSAVSLADGDTLDRDHTVGEVVEQIRADYADFVAETGVDRLVVVNLASSEPPVSEPERYDTLAAFEEAVESDDADLPASSLYAYAALSAGHPYVNFTPSTGSELGGLRELAERENVPHVGRDAKTGETLLKTALGPMFAGRNLDVMSWDGFNILGNGDGKVLEDDENKAGKLQSKGGVLSNILGSEMHNRVRIDYTPSLDDWKTAWDHVHFRGFMGTEMSLQFTWQGADSSLAAPLVLDLVRLVAHADERGEGGVQTHLASFFKEPMDVDEHDLSRQFAMLEAYVNDHADGANPDPATPVRTDGAGGDDNTTDGDDDAPDDTARGDAGGER</sequence>
<name>A0A1I6IX73_9EURY</name>
<dbReference type="InterPro" id="IPR036291">
    <property type="entry name" value="NAD(P)-bd_dom_sf"/>
</dbReference>
<dbReference type="Pfam" id="PF07994">
    <property type="entry name" value="NAD_binding_5"/>
    <property type="match status" value="1"/>
</dbReference>
<dbReference type="PIRSF" id="PIRSF015578">
    <property type="entry name" value="Myoinos-ppht_syn"/>
    <property type="match status" value="1"/>
</dbReference>
<feature type="compositionally biased region" description="Basic and acidic residues" evidence="2">
    <location>
        <begin position="429"/>
        <end position="439"/>
    </location>
</feature>
<dbReference type="PANTHER" id="PTHR11510">
    <property type="entry name" value="MYO-INOSITOL-1 PHOSPHATE SYNTHASE"/>
    <property type="match status" value="1"/>
</dbReference>
<dbReference type="GO" id="GO:0008654">
    <property type="term" value="P:phospholipid biosynthetic process"/>
    <property type="evidence" value="ECO:0007669"/>
    <property type="project" value="InterPro"/>
</dbReference>
<dbReference type="AlphaFoldDB" id="A0A1I6IX73"/>
<dbReference type="Gene3D" id="3.30.360.10">
    <property type="entry name" value="Dihydrodipicolinate Reductase, domain 2"/>
    <property type="match status" value="1"/>
</dbReference>
<reference evidence="5" key="1">
    <citation type="submission" date="2016-10" db="EMBL/GenBank/DDBJ databases">
        <authorList>
            <person name="Varghese N."/>
            <person name="Submissions S."/>
        </authorList>
    </citation>
    <scope>NUCLEOTIDE SEQUENCE [LARGE SCALE GENOMIC DNA]</scope>
    <source>
        <strain evidence="5">CGMCC 1.7736</strain>
    </source>
</reference>
<proteinExistence type="inferred from homology"/>
<dbReference type="STRING" id="553469.SAMN04487947_3752"/>
<dbReference type="Pfam" id="PF01658">
    <property type="entry name" value="Inos-1-P_synth"/>
    <property type="match status" value="1"/>
</dbReference>
<feature type="domain" description="Myo-inositol-1-phosphate synthase GAPDH-like" evidence="3">
    <location>
        <begin position="234"/>
        <end position="338"/>
    </location>
</feature>
<dbReference type="SUPFAM" id="SSF51735">
    <property type="entry name" value="NAD(P)-binding Rossmann-fold domains"/>
    <property type="match status" value="1"/>
</dbReference>
<feature type="region of interest" description="Disordered" evidence="2">
    <location>
        <begin position="397"/>
        <end position="439"/>
    </location>
</feature>
<organism evidence="4 5">
    <name type="scientific">Halogeometricum rufum</name>
    <dbReference type="NCBI Taxonomy" id="553469"/>
    <lineage>
        <taxon>Archaea</taxon>
        <taxon>Methanobacteriati</taxon>
        <taxon>Methanobacteriota</taxon>
        <taxon>Stenosarchaea group</taxon>
        <taxon>Halobacteria</taxon>
        <taxon>Halobacteriales</taxon>
        <taxon>Haloferacaceae</taxon>
        <taxon>Halogeometricum</taxon>
    </lineage>
</organism>
<gene>
    <name evidence="4" type="ORF">SAMN04487947_3752</name>
</gene>
<protein>
    <submittedName>
        <fullName evidence="4">Myo-inositol-1-phosphate synthase</fullName>
    </submittedName>
</protein>
<dbReference type="InterPro" id="IPR002587">
    <property type="entry name" value="Myo-inos-1-P_Synthase"/>
</dbReference>
<dbReference type="GO" id="GO:0004512">
    <property type="term" value="F:inositol-3-phosphate synthase activity"/>
    <property type="evidence" value="ECO:0007669"/>
    <property type="project" value="InterPro"/>
</dbReference>
<accession>A0A1I6IX73</accession>
<comment type="similarity">
    <text evidence="1">Belongs to the myo-inositol 1-phosphate synthase family.</text>
</comment>
<dbReference type="RefSeq" id="WP_089810517.1">
    <property type="nucleotide sequence ID" value="NZ_FOYT01000005.1"/>
</dbReference>